<keyword evidence="3" id="KW-1185">Reference proteome</keyword>
<feature type="compositionally biased region" description="Basic residues" evidence="1">
    <location>
        <begin position="1"/>
        <end position="13"/>
    </location>
</feature>
<feature type="region of interest" description="Disordered" evidence="1">
    <location>
        <begin position="1"/>
        <end position="41"/>
    </location>
</feature>
<evidence type="ECO:0000256" key="1">
    <source>
        <dbReference type="SAM" id="MobiDB-lite"/>
    </source>
</evidence>
<dbReference type="Proteomes" id="UP000076727">
    <property type="component" value="Unassembled WGS sequence"/>
</dbReference>
<name>A0A165M888_9APHY</name>
<dbReference type="EMBL" id="KV429107">
    <property type="protein sequence ID" value="KZT65348.1"/>
    <property type="molecule type" value="Genomic_DNA"/>
</dbReference>
<feature type="region of interest" description="Disordered" evidence="1">
    <location>
        <begin position="86"/>
        <end position="112"/>
    </location>
</feature>
<evidence type="ECO:0000313" key="2">
    <source>
        <dbReference type="EMBL" id="KZT65348.1"/>
    </source>
</evidence>
<evidence type="ECO:0000313" key="3">
    <source>
        <dbReference type="Proteomes" id="UP000076727"/>
    </source>
</evidence>
<organism evidence="2 3">
    <name type="scientific">Daedalea quercina L-15889</name>
    <dbReference type="NCBI Taxonomy" id="1314783"/>
    <lineage>
        <taxon>Eukaryota</taxon>
        <taxon>Fungi</taxon>
        <taxon>Dikarya</taxon>
        <taxon>Basidiomycota</taxon>
        <taxon>Agaricomycotina</taxon>
        <taxon>Agaricomycetes</taxon>
        <taxon>Polyporales</taxon>
        <taxon>Fomitopsis</taxon>
    </lineage>
</organism>
<sequence length="171" mass="18684">MSARQINKKRKARNVINRERTVTTLTEGPESAFLVPTPTEEPPAVLMSSSFPLPSPVPPNMQPGFQMGPGDFGHFPYSVNTPYIGAMGPPNFPPQHPTPAQFFHGPQPPLDAPLGDGDLEILENLKQKIKNGQHEVFKAVPNPTFLANLYMGPRKAPLVSQVPPHPEQIPS</sequence>
<accession>A0A165M888</accession>
<dbReference type="OrthoDB" id="3184410at2759"/>
<gene>
    <name evidence="2" type="ORF">DAEQUDRAFT_636114</name>
</gene>
<dbReference type="AlphaFoldDB" id="A0A165M888"/>
<feature type="non-terminal residue" evidence="2">
    <location>
        <position position="171"/>
    </location>
</feature>
<dbReference type="STRING" id="1314783.A0A165M888"/>
<proteinExistence type="predicted"/>
<reference evidence="2 3" key="1">
    <citation type="journal article" date="2016" name="Mol. Biol. Evol.">
        <title>Comparative Genomics of Early-Diverging Mushroom-Forming Fungi Provides Insights into the Origins of Lignocellulose Decay Capabilities.</title>
        <authorList>
            <person name="Nagy L.G."/>
            <person name="Riley R."/>
            <person name="Tritt A."/>
            <person name="Adam C."/>
            <person name="Daum C."/>
            <person name="Floudas D."/>
            <person name="Sun H."/>
            <person name="Yadav J.S."/>
            <person name="Pangilinan J."/>
            <person name="Larsson K.H."/>
            <person name="Matsuura K."/>
            <person name="Barry K."/>
            <person name="Labutti K."/>
            <person name="Kuo R."/>
            <person name="Ohm R.A."/>
            <person name="Bhattacharya S.S."/>
            <person name="Shirouzu T."/>
            <person name="Yoshinaga Y."/>
            <person name="Martin F.M."/>
            <person name="Grigoriev I.V."/>
            <person name="Hibbett D.S."/>
        </authorList>
    </citation>
    <scope>NUCLEOTIDE SEQUENCE [LARGE SCALE GENOMIC DNA]</scope>
    <source>
        <strain evidence="2 3">L-15889</strain>
    </source>
</reference>
<protein>
    <submittedName>
        <fullName evidence="2">Uncharacterized protein</fullName>
    </submittedName>
</protein>